<sequence>MKCDGTRPICGQCICTDREGDCEYTDGPMRSPTQLLEDKIAQLESQIYDLEHPEETAPSVLLHQPRISFSEPGSTGTDSSPASLAEYHTGDFDFSIGHPSSSSGASSLSSTSPFERPAKLSQMLLERFLSISSEVGFFLRRTRFPTRHPTLALLSPVLADCVCIWGARCSTDVSLQSHESILLSRAVQSISSAIVEEPRHNLIDLIQAEVLLAVYFYSSNRFLEGRYHCNAAITLTLCHRLNDISAAQPQLGRDLLLPNDVFTSEEWNDAFWVVFTLDKVWGAVAGLESHLNGAQPSQVGIPWPLEITNYSTSGVTSACWGVRAAKVLSIGKGMNTSADAVFILHAKAAALFERVSRLASQWKASLGSTPLTIVSALIYRLTFPDPSCAEQLTTELLLLGNVIDIFKTSLASFRLHQEIDVSRKLLVIYTLAHSATIKTQEILKQVAGTDNGRALIAAQAVAREIENAPIAKMMYIDPICAILWSNACRVLFMEMDKIRLTRSPILSSADQAAVEHELDRMGYSRLRDAVRKVLAAINVFAVMSPLMGSLAAQAAQVQREVESANTALGMS</sequence>
<organism evidence="7 8">
    <name type="scientific">Postia placenta MAD-698-R-SB12</name>
    <dbReference type="NCBI Taxonomy" id="670580"/>
    <lineage>
        <taxon>Eukaryota</taxon>
        <taxon>Fungi</taxon>
        <taxon>Dikarya</taxon>
        <taxon>Basidiomycota</taxon>
        <taxon>Agaricomycotina</taxon>
        <taxon>Agaricomycetes</taxon>
        <taxon>Polyporales</taxon>
        <taxon>Adustoporiaceae</taxon>
        <taxon>Rhodonia</taxon>
    </lineage>
</organism>
<keyword evidence="2" id="KW-0479">Metal-binding</keyword>
<gene>
    <name evidence="7" type="ORF">POSPLADRAFT_1043698</name>
</gene>
<dbReference type="RefSeq" id="XP_024343026.1">
    <property type="nucleotide sequence ID" value="XM_024478370.1"/>
</dbReference>
<dbReference type="GO" id="GO:0005634">
    <property type="term" value="C:nucleus"/>
    <property type="evidence" value="ECO:0007669"/>
    <property type="project" value="UniProtKB-SubCell"/>
</dbReference>
<evidence type="ECO:0000313" key="8">
    <source>
        <dbReference type="Proteomes" id="UP000194127"/>
    </source>
</evidence>
<accession>A0A1X6NCL7</accession>
<feature type="domain" description="Xylanolytic transcriptional activator regulatory" evidence="6">
    <location>
        <begin position="146"/>
        <end position="292"/>
    </location>
</feature>
<dbReference type="GO" id="GO:0008270">
    <property type="term" value="F:zinc ion binding"/>
    <property type="evidence" value="ECO:0007669"/>
    <property type="project" value="InterPro"/>
</dbReference>
<dbReference type="InterPro" id="IPR007219">
    <property type="entry name" value="XnlR_reg_dom"/>
</dbReference>
<evidence type="ECO:0000256" key="1">
    <source>
        <dbReference type="ARBA" id="ARBA00004123"/>
    </source>
</evidence>
<dbReference type="GO" id="GO:0006351">
    <property type="term" value="P:DNA-templated transcription"/>
    <property type="evidence" value="ECO:0007669"/>
    <property type="project" value="InterPro"/>
</dbReference>
<dbReference type="PANTHER" id="PTHR47338">
    <property type="entry name" value="ZN(II)2CYS6 TRANSCRIPTION FACTOR (EUROFUNG)-RELATED"/>
    <property type="match status" value="1"/>
</dbReference>
<keyword evidence="5" id="KW-0539">Nucleus</keyword>
<dbReference type="InterPro" id="IPR050815">
    <property type="entry name" value="TF_fung"/>
</dbReference>
<dbReference type="Gene3D" id="4.10.240.10">
    <property type="entry name" value="Zn(2)-C6 fungal-type DNA-binding domain"/>
    <property type="match status" value="1"/>
</dbReference>
<dbReference type="EMBL" id="KZ110592">
    <property type="protein sequence ID" value="OSX66232.1"/>
    <property type="molecule type" value="Genomic_DNA"/>
</dbReference>
<dbReference type="InterPro" id="IPR036864">
    <property type="entry name" value="Zn2-C6_fun-type_DNA-bd_sf"/>
</dbReference>
<dbReference type="GO" id="GO:0003677">
    <property type="term" value="F:DNA binding"/>
    <property type="evidence" value="ECO:0007669"/>
    <property type="project" value="InterPro"/>
</dbReference>
<dbReference type="GeneID" id="36323320"/>
<dbReference type="CDD" id="cd12148">
    <property type="entry name" value="fungal_TF_MHR"/>
    <property type="match status" value="1"/>
</dbReference>
<keyword evidence="3" id="KW-0805">Transcription regulation</keyword>
<evidence type="ECO:0000256" key="4">
    <source>
        <dbReference type="ARBA" id="ARBA00023163"/>
    </source>
</evidence>
<evidence type="ECO:0000313" key="7">
    <source>
        <dbReference type="EMBL" id="OSX66232.1"/>
    </source>
</evidence>
<keyword evidence="8" id="KW-1185">Reference proteome</keyword>
<keyword evidence="4" id="KW-0804">Transcription</keyword>
<evidence type="ECO:0000259" key="6">
    <source>
        <dbReference type="Pfam" id="PF04082"/>
    </source>
</evidence>
<protein>
    <recommendedName>
        <fullName evidence="6">Xylanolytic transcriptional activator regulatory domain-containing protein</fullName>
    </recommendedName>
</protein>
<dbReference type="PANTHER" id="PTHR47338:SF29">
    <property type="entry name" value="ZN(2)-C6 FUNGAL-TYPE DOMAIN-CONTAINING PROTEIN"/>
    <property type="match status" value="1"/>
</dbReference>
<dbReference type="GO" id="GO:0000981">
    <property type="term" value="F:DNA-binding transcription factor activity, RNA polymerase II-specific"/>
    <property type="evidence" value="ECO:0007669"/>
    <property type="project" value="InterPro"/>
</dbReference>
<dbReference type="STRING" id="670580.A0A1X6NCL7"/>
<dbReference type="Proteomes" id="UP000194127">
    <property type="component" value="Unassembled WGS sequence"/>
</dbReference>
<reference evidence="7 8" key="1">
    <citation type="submission" date="2017-04" db="EMBL/GenBank/DDBJ databases">
        <title>Genome Sequence of the Model Brown-Rot Fungus Postia placenta SB12.</title>
        <authorList>
            <consortium name="DOE Joint Genome Institute"/>
            <person name="Gaskell J."/>
            <person name="Kersten P."/>
            <person name="Larrondo L.F."/>
            <person name="Canessa P."/>
            <person name="Martinez D."/>
            <person name="Hibbett D."/>
            <person name="Schmoll M."/>
            <person name="Kubicek C.P."/>
            <person name="Martinez A.T."/>
            <person name="Yadav J."/>
            <person name="Master E."/>
            <person name="Magnuson J.K."/>
            <person name="James T."/>
            <person name="Yaver D."/>
            <person name="Berka R."/>
            <person name="Labutti K."/>
            <person name="Lipzen A."/>
            <person name="Aerts A."/>
            <person name="Barry K."/>
            <person name="Henrissat B."/>
            <person name="Blanchette R."/>
            <person name="Grigoriev I."/>
            <person name="Cullen D."/>
        </authorList>
    </citation>
    <scope>NUCLEOTIDE SEQUENCE [LARGE SCALE GENOMIC DNA]</scope>
    <source>
        <strain evidence="7 8">MAD-698-R-SB12</strain>
    </source>
</reference>
<proteinExistence type="predicted"/>
<dbReference type="AlphaFoldDB" id="A0A1X6NCL7"/>
<dbReference type="OrthoDB" id="2309723at2759"/>
<name>A0A1X6NCL7_9APHY</name>
<dbReference type="Pfam" id="PF04082">
    <property type="entry name" value="Fungal_trans"/>
    <property type="match status" value="1"/>
</dbReference>
<evidence type="ECO:0000256" key="5">
    <source>
        <dbReference type="ARBA" id="ARBA00023242"/>
    </source>
</evidence>
<evidence type="ECO:0000256" key="3">
    <source>
        <dbReference type="ARBA" id="ARBA00023015"/>
    </source>
</evidence>
<evidence type="ECO:0000256" key="2">
    <source>
        <dbReference type="ARBA" id="ARBA00022723"/>
    </source>
</evidence>
<comment type="subcellular location">
    <subcellularLocation>
        <location evidence="1">Nucleus</location>
    </subcellularLocation>
</comment>